<feature type="region of interest" description="Disordered" evidence="2">
    <location>
        <begin position="22"/>
        <end position="41"/>
    </location>
</feature>
<feature type="domain" description="Type III secretion system effector delivery regulator TyeA" evidence="4">
    <location>
        <begin position="354"/>
        <end position="429"/>
    </location>
</feature>
<organism evidence="5 6">
    <name type="scientific">Pseudomonas syringae pv. coriandricola</name>
    <dbReference type="NCBI Taxonomy" id="264453"/>
    <lineage>
        <taxon>Bacteria</taxon>
        <taxon>Pseudomonadati</taxon>
        <taxon>Pseudomonadota</taxon>
        <taxon>Gammaproteobacteria</taxon>
        <taxon>Pseudomonadales</taxon>
        <taxon>Pseudomonadaceae</taxon>
        <taxon>Pseudomonas</taxon>
    </lineage>
</organism>
<dbReference type="GO" id="GO:0019867">
    <property type="term" value="C:outer membrane"/>
    <property type="evidence" value="ECO:0007669"/>
    <property type="project" value="InterPro"/>
</dbReference>
<dbReference type="Pfam" id="PF07201">
    <property type="entry name" value="HrpJ"/>
    <property type="match status" value="1"/>
</dbReference>
<protein>
    <submittedName>
        <fullName evidence="5">HrpJ</fullName>
    </submittedName>
</protein>
<evidence type="ECO:0000259" key="4">
    <source>
        <dbReference type="Pfam" id="PF09059"/>
    </source>
</evidence>
<comment type="caution">
    <text evidence="5">The sequence shown here is derived from an EMBL/GenBank/DDBJ whole genome shotgun (WGS) entry which is preliminary data.</text>
</comment>
<dbReference type="InterPro" id="IPR010812">
    <property type="entry name" value="HrpJ-like"/>
</dbReference>
<dbReference type="GO" id="GO:0030254">
    <property type="term" value="P:protein secretion by the type III secretion system"/>
    <property type="evidence" value="ECO:0007669"/>
    <property type="project" value="InterPro"/>
</dbReference>
<dbReference type="Proteomes" id="UP000271468">
    <property type="component" value="Unassembled WGS sequence"/>
</dbReference>
<dbReference type="GO" id="GO:0009986">
    <property type="term" value="C:cell surface"/>
    <property type="evidence" value="ECO:0007669"/>
    <property type="project" value="InterPro"/>
</dbReference>
<dbReference type="InterPro" id="IPR013401">
    <property type="entry name" value="T3SS_LcrE"/>
</dbReference>
<dbReference type="NCBIfam" id="TIGR02568">
    <property type="entry name" value="LcrE"/>
    <property type="match status" value="1"/>
</dbReference>
<evidence type="ECO:0000256" key="1">
    <source>
        <dbReference type="SAM" id="Coils"/>
    </source>
</evidence>
<feature type="coiled-coil region" evidence="1">
    <location>
        <begin position="201"/>
        <end position="228"/>
    </location>
</feature>
<dbReference type="GO" id="GO:0050709">
    <property type="term" value="P:negative regulation of protein secretion"/>
    <property type="evidence" value="ECO:0007669"/>
    <property type="project" value="InterPro"/>
</dbReference>
<dbReference type="Pfam" id="PF09059">
    <property type="entry name" value="TyeA"/>
    <property type="match status" value="1"/>
</dbReference>
<dbReference type="SUPFAM" id="SSF140591">
    <property type="entry name" value="Type III secretion system domain"/>
    <property type="match status" value="1"/>
</dbReference>
<name>A0A3M3JIF5_9PSED</name>
<sequence>MKYIFLRNAHFASAAFGTNARTLLPREPNHGTDPLSGHDQAQNRPMKIVAPPTLPIHPVAPPRAVVPAARTTPGTGALDEKGTSQHQVSRFAAALVQRSRILRHRELIASRNALQSRAVKLGELYQLLITAKDTGLDNAARLLRKKLLQDKDIPSEKAQESAEGDASVEDALEIAQGNASVERVLEFADGDVAKAQVVLQAARKQAENDGAQEEYVALTRTLKHLRRRFGPLARAGTNTAKAFGRQNVDNKRRAALRNLYGVAVSGQLNITGLIEALLNEEPEEFDRKLGQMRIAIADDLSAIKPSVSQEQLRTLMHGLNTARHVTTLLRGCEQLLGRMRNKNPELKVEPRAFLKHLLTLTANGMNVNQTLQLTQHIGGKQLKHQLAFLNGLRPMLMQLPILLWRDMKSRQAALNNLLTLMTELTQQEQKLHYEGLA</sequence>
<reference evidence="5 6" key="1">
    <citation type="submission" date="2018-08" db="EMBL/GenBank/DDBJ databases">
        <title>Recombination of ecologically and evolutionarily significant loci maintains genetic cohesion in the Pseudomonas syringae species complex.</title>
        <authorList>
            <person name="Dillon M."/>
            <person name="Thakur S."/>
            <person name="Almeida R.N.D."/>
            <person name="Weir B.S."/>
            <person name="Guttman D.S."/>
        </authorList>
    </citation>
    <scope>NUCLEOTIDE SEQUENCE [LARGE SCALE GENOMIC DNA]</scope>
    <source>
        <strain evidence="5 6">ICMP 12341</strain>
    </source>
</reference>
<feature type="domain" description="Hypersensitivity response secretion-like HrpJ" evidence="3">
    <location>
        <begin position="176"/>
        <end position="280"/>
    </location>
</feature>
<keyword evidence="1" id="KW-0175">Coiled coil</keyword>
<evidence type="ECO:0000313" key="6">
    <source>
        <dbReference type="Proteomes" id="UP000271468"/>
    </source>
</evidence>
<gene>
    <name evidence="5" type="ORF">ALQ65_05399</name>
</gene>
<evidence type="ECO:0000256" key="2">
    <source>
        <dbReference type="SAM" id="MobiDB-lite"/>
    </source>
</evidence>
<dbReference type="NCBIfam" id="TIGR02511">
    <property type="entry name" value="type_III_tyeA"/>
    <property type="match status" value="1"/>
</dbReference>
<dbReference type="AlphaFoldDB" id="A0A3M3JIF5"/>
<dbReference type="InterPro" id="IPR013351">
    <property type="entry name" value="T3SS_TyeA-rel"/>
</dbReference>
<dbReference type="InterPro" id="IPR015144">
    <property type="entry name" value="T3SS_TyeA"/>
</dbReference>
<accession>A0A3M3JIF5</accession>
<evidence type="ECO:0000313" key="5">
    <source>
        <dbReference type="EMBL" id="RMN09991.1"/>
    </source>
</evidence>
<dbReference type="EMBL" id="RBOV01000268">
    <property type="protein sequence ID" value="RMN09991.1"/>
    <property type="molecule type" value="Genomic_DNA"/>
</dbReference>
<proteinExistence type="predicted"/>
<evidence type="ECO:0000259" key="3">
    <source>
        <dbReference type="Pfam" id="PF07201"/>
    </source>
</evidence>